<accession>A0A401LRH4</accession>
<evidence type="ECO:0000256" key="6">
    <source>
        <dbReference type="ARBA" id="ARBA00022989"/>
    </source>
</evidence>
<dbReference type="InterPro" id="IPR020846">
    <property type="entry name" value="MFS_dom"/>
</dbReference>
<keyword evidence="11" id="KW-1185">Reference proteome</keyword>
<dbReference type="Pfam" id="PF07690">
    <property type="entry name" value="MFS_1"/>
    <property type="match status" value="1"/>
</dbReference>
<dbReference type="RefSeq" id="WP_125040300.1">
    <property type="nucleotide sequence ID" value="NZ_BHWB01000002.1"/>
</dbReference>
<evidence type="ECO:0000256" key="2">
    <source>
        <dbReference type="ARBA" id="ARBA00008537"/>
    </source>
</evidence>
<feature type="transmembrane region" description="Helical" evidence="8">
    <location>
        <begin position="119"/>
        <end position="139"/>
    </location>
</feature>
<dbReference type="GO" id="GO:0022857">
    <property type="term" value="F:transmembrane transporter activity"/>
    <property type="evidence" value="ECO:0007669"/>
    <property type="project" value="InterPro"/>
</dbReference>
<sequence length="464" mass="49583">MVQTINPTQIDETDGLPMPRRIWAVVSVGFALCMSVLDINIVNVVLPTLSHDFGTSPAVTTWIINGYQLAIVVSLLSFSSLGEIIGYRKVFLSGIGLFCITSLICALSDSFWTLTIARIFQGFSASAITSVNTAQLRYIYPKNKIGQGMGINAMVVAISAAAGPSVASGILSIASWHWLFAINVPLGITALVLGIKYLPRQEERTKRKFDTISAVANALTFGLLIYTLDGFAHHEKMDFVFIQVIVLAVVGTYYVRRQLTQTTPLLPLDLLKIPIFRLSILTSICSFIAQMSAMVSLPFFLQNTLGHSEVTTGLLLTPWPLATLVTAPLAGNLVERIHPGILGSIGMALFAIGLFSLSSLTAESSDISIILRLMLCGAGFGLFQTPNNSTIISSAPTNRSGGASGMLGMARLLGQTSGTTIVALVFSFVIQDRSTSVCLIVGSVFAVLAAIVSSLRLSQPSTLK</sequence>
<dbReference type="FunFam" id="1.20.1720.10:FF:000011">
    <property type="entry name" value="Transporter, major facilitator family"/>
    <property type="match status" value="1"/>
</dbReference>
<dbReference type="SUPFAM" id="SSF103473">
    <property type="entry name" value="MFS general substrate transporter"/>
    <property type="match status" value="1"/>
</dbReference>
<feature type="transmembrane region" description="Helical" evidence="8">
    <location>
        <begin position="176"/>
        <end position="197"/>
    </location>
</feature>
<feature type="transmembrane region" description="Helical" evidence="8">
    <location>
        <begin position="275"/>
        <end position="301"/>
    </location>
</feature>
<evidence type="ECO:0000256" key="4">
    <source>
        <dbReference type="ARBA" id="ARBA00022475"/>
    </source>
</evidence>
<keyword evidence="3" id="KW-0813">Transport</keyword>
<dbReference type="EMBL" id="BHWB01000002">
    <property type="protein sequence ID" value="GCB34053.1"/>
    <property type="molecule type" value="Genomic_DNA"/>
</dbReference>
<feature type="transmembrane region" description="Helical" evidence="8">
    <location>
        <begin position="337"/>
        <end position="357"/>
    </location>
</feature>
<comment type="subcellular location">
    <subcellularLocation>
        <location evidence="1">Cell membrane</location>
        <topology evidence="1">Multi-pass membrane protein</topology>
    </subcellularLocation>
</comment>
<dbReference type="PRINTS" id="PR01036">
    <property type="entry name" value="TCRTETB"/>
</dbReference>
<dbReference type="CDD" id="cd17321">
    <property type="entry name" value="MFS_MMR_MDR_like"/>
    <property type="match status" value="1"/>
</dbReference>
<evidence type="ECO:0000313" key="11">
    <source>
        <dbReference type="Proteomes" id="UP000288079"/>
    </source>
</evidence>
<dbReference type="OrthoDB" id="9807274at2"/>
<comment type="caution">
    <text evidence="10">The sequence shown here is derived from an EMBL/GenBank/DDBJ whole genome shotgun (WGS) entry which is preliminary data.</text>
</comment>
<keyword evidence="5 8" id="KW-0812">Transmembrane</keyword>
<evidence type="ECO:0000313" key="10">
    <source>
        <dbReference type="EMBL" id="GCB34053.1"/>
    </source>
</evidence>
<dbReference type="InterPro" id="IPR011701">
    <property type="entry name" value="MFS"/>
</dbReference>
<reference evidence="10 11" key="1">
    <citation type="submission" date="2018-10" db="EMBL/GenBank/DDBJ databases">
        <title>Draft Genome Sequence of Bacteroides sp. KCTC 15687.</title>
        <authorList>
            <person name="Yu S.Y."/>
            <person name="Kim J.S."/>
            <person name="Oh B.S."/>
            <person name="Park S.H."/>
            <person name="Kang S.W."/>
            <person name="Park J.E."/>
            <person name="Choi S.H."/>
            <person name="Han K.I."/>
            <person name="Lee K.C."/>
            <person name="Eom M.K."/>
            <person name="Suh M.K."/>
            <person name="Lee D.H."/>
            <person name="Yoon H."/>
            <person name="Kim B."/>
            <person name="Yang S.J."/>
            <person name="Lee J.S."/>
            <person name="Lee J.H."/>
        </authorList>
    </citation>
    <scope>NUCLEOTIDE SEQUENCE [LARGE SCALE GENOMIC DNA]</scope>
    <source>
        <strain evidence="10 11">KCTC 15687</strain>
    </source>
</reference>
<evidence type="ECO:0000259" key="9">
    <source>
        <dbReference type="PROSITE" id="PS50850"/>
    </source>
</evidence>
<dbReference type="AlphaFoldDB" id="A0A401LRH4"/>
<dbReference type="PANTHER" id="PTHR42718:SF9">
    <property type="entry name" value="MAJOR FACILITATOR SUPERFAMILY MULTIDRUG TRANSPORTER MFSC"/>
    <property type="match status" value="1"/>
</dbReference>
<dbReference type="FunFam" id="1.20.1250.20:FF:000168">
    <property type="entry name" value="Transporter, major facilitator family"/>
    <property type="match status" value="1"/>
</dbReference>
<dbReference type="Gene3D" id="1.20.1720.10">
    <property type="entry name" value="Multidrug resistance protein D"/>
    <property type="match status" value="1"/>
</dbReference>
<feature type="domain" description="Major facilitator superfamily (MFS) profile" evidence="9">
    <location>
        <begin position="24"/>
        <end position="461"/>
    </location>
</feature>
<name>A0A401LRH4_9BACE</name>
<evidence type="ECO:0000256" key="1">
    <source>
        <dbReference type="ARBA" id="ARBA00004651"/>
    </source>
</evidence>
<dbReference type="GO" id="GO:0005886">
    <property type="term" value="C:plasma membrane"/>
    <property type="evidence" value="ECO:0007669"/>
    <property type="project" value="UniProtKB-SubCell"/>
</dbReference>
<keyword evidence="7 8" id="KW-0472">Membrane</keyword>
<keyword evidence="6 8" id="KW-1133">Transmembrane helix</keyword>
<evidence type="ECO:0000256" key="7">
    <source>
        <dbReference type="ARBA" id="ARBA00023136"/>
    </source>
</evidence>
<dbReference type="PROSITE" id="PS50850">
    <property type="entry name" value="MFS"/>
    <property type="match status" value="1"/>
</dbReference>
<feature type="transmembrane region" description="Helical" evidence="8">
    <location>
        <begin position="406"/>
        <end position="430"/>
    </location>
</feature>
<keyword evidence="4" id="KW-1003">Cell membrane</keyword>
<organism evidence="10 11">
    <name type="scientific">Bacteroides faecalis</name>
    <dbReference type="NCBI Taxonomy" id="2447885"/>
    <lineage>
        <taxon>Bacteria</taxon>
        <taxon>Pseudomonadati</taxon>
        <taxon>Bacteroidota</taxon>
        <taxon>Bacteroidia</taxon>
        <taxon>Bacteroidales</taxon>
        <taxon>Bacteroidaceae</taxon>
        <taxon>Bacteroides</taxon>
    </lineage>
</organism>
<dbReference type="PANTHER" id="PTHR42718">
    <property type="entry name" value="MAJOR FACILITATOR SUPERFAMILY MULTIDRUG TRANSPORTER MFSC"/>
    <property type="match status" value="1"/>
</dbReference>
<dbReference type="InterPro" id="IPR004638">
    <property type="entry name" value="EmrB-like"/>
</dbReference>
<feature type="transmembrane region" description="Helical" evidence="8">
    <location>
        <begin position="151"/>
        <end position="170"/>
    </location>
</feature>
<feature type="transmembrane region" description="Helical" evidence="8">
    <location>
        <begin position="239"/>
        <end position="255"/>
    </location>
</feature>
<dbReference type="Proteomes" id="UP000288079">
    <property type="component" value="Unassembled WGS sequence"/>
</dbReference>
<feature type="transmembrane region" description="Helical" evidence="8">
    <location>
        <begin position="209"/>
        <end position="227"/>
    </location>
</feature>
<evidence type="ECO:0000256" key="8">
    <source>
        <dbReference type="SAM" id="Phobius"/>
    </source>
</evidence>
<dbReference type="NCBIfam" id="TIGR00711">
    <property type="entry name" value="efflux_EmrB"/>
    <property type="match status" value="1"/>
</dbReference>
<protein>
    <submittedName>
        <fullName evidence="10">MFS transporter</fullName>
    </submittedName>
</protein>
<feature type="transmembrane region" description="Helical" evidence="8">
    <location>
        <begin position="437"/>
        <end position="457"/>
    </location>
</feature>
<evidence type="ECO:0000256" key="3">
    <source>
        <dbReference type="ARBA" id="ARBA00022448"/>
    </source>
</evidence>
<comment type="similarity">
    <text evidence="2">Belongs to the major facilitator superfamily. EmrB family.</text>
</comment>
<gene>
    <name evidence="10" type="ORF">KGMB02408_09980</name>
</gene>
<proteinExistence type="inferred from homology"/>
<dbReference type="Gene3D" id="1.20.1250.20">
    <property type="entry name" value="MFS general substrate transporter like domains"/>
    <property type="match status" value="1"/>
</dbReference>
<evidence type="ECO:0000256" key="5">
    <source>
        <dbReference type="ARBA" id="ARBA00022692"/>
    </source>
</evidence>
<feature type="transmembrane region" description="Helical" evidence="8">
    <location>
        <begin position="90"/>
        <end position="113"/>
    </location>
</feature>
<dbReference type="InterPro" id="IPR036259">
    <property type="entry name" value="MFS_trans_sf"/>
</dbReference>
<feature type="transmembrane region" description="Helical" evidence="8">
    <location>
        <begin position="58"/>
        <end position="78"/>
    </location>
</feature>
<feature type="transmembrane region" description="Helical" evidence="8">
    <location>
        <begin position="22"/>
        <end position="46"/>
    </location>
</feature>